<feature type="chain" id="PRO_5017819243" evidence="1">
    <location>
        <begin position="18"/>
        <end position="66"/>
    </location>
</feature>
<sequence length="66" mass="6658">MQLSVALILAMASIAVANPLAGSSDVEAKAQVARAVCNGIGNCYDNGCGGTADHLFCKAVSFSLQL</sequence>
<keyword evidence="1" id="KW-0732">Signal</keyword>
<keyword evidence="3" id="KW-1185">Reference proteome</keyword>
<evidence type="ECO:0000313" key="2">
    <source>
        <dbReference type="EMBL" id="RDW56508.1"/>
    </source>
</evidence>
<dbReference type="AlphaFoldDB" id="A0A3D8Q4F5"/>
<evidence type="ECO:0000256" key="1">
    <source>
        <dbReference type="SAM" id="SignalP"/>
    </source>
</evidence>
<accession>A0A3D8Q4F5</accession>
<dbReference type="OrthoDB" id="10499206at2759"/>
<dbReference type="EMBL" id="PDLN01000026">
    <property type="protein sequence ID" value="RDW56508.1"/>
    <property type="molecule type" value="Genomic_DNA"/>
</dbReference>
<gene>
    <name evidence="2" type="ORF">BP5796_13149</name>
</gene>
<comment type="caution">
    <text evidence="2">The sequence shown here is derived from an EMBL/GenBank/DDBJ whole genome shotgun (WGS) entry which is preliminary data.</text>
</comment>
<organism evidence="2 3">
    <name type="scientific">Coleophoma crateriformis</name>
    <dbReference type="NCBI Taxonomy" id="565419"/>
    <lineage>
        <taxon>Eukaryota</taxon>
        <taxon>Fungi</taxon>
        <taxon>Dikarya</taxon>
        <taxon>Ascomycota</taxon>
        <taxon>Pezizomycotina</taxon>
        <taxon>Leotiomycetes</taxon>
        <taxon>Helotiales</taxon>
        <taxon>Dermateaceae</taxon>
        <taxon>Coleophoma</taxon>
    </lineage>
</organism>
<dbReference type="Proteomes" id="UP000256328">
    <property type="component" value="Unassembled WGS sequence"/>
</dbReference>
<evidence type="ECO:0000313" key="3">
    <source>
        <dbReference type="Proteomes" id="UP000256328"/>
    </source>
</evidence>
<feature type="signal peptide" evidence="1">
    <location>
        <begin position="1"/>
        <end position="17"/>
    </location>
</feature>
<name>A0A3D8Q4F5_9HELO</name>
<protein>
    <submittedName>
        <fullName evidence="2">Uncharacterized protein</fullName>
    </submittedName>
</protein>
<proteinExistence type="predicted"/>
<reference evidence="2 3" key="1">
    <citation type="journal article" date="2018" name="IMA Fungus">
        <title>IMA Genome-F 9: Draft genome sequence of Annulohypoxylon stygium, Aspergillus mulundensis, Berkeleyomyces basicola (syn. Thielaviopsis basicola), Ceratocystis smalleyi, two Cercospora beticola strains, Coleophoma cylindrospora, Fusarium fracticaudum, Phialophora cf. hyalina, and Morchella septimelata.</title>
        <authorList>
            <person name="Wingfield B.D."/>
            <person name="Bills G.F."/>
            <person name="Dong Y."/>
            <person name="Huang W."/>
            <person name="Nel W.J."/>
            <person name="Swalarsk-Parry B.S."/>
            <person name="Vaghefi N."/>
            <person name="Wilken P.M."/>
            <person name="An Z."/>
            <person name="de Beer Z.W."/>
            <person name="De Vos L."/>
            <person name="Chen L."/>
            <person name="Duong T.A."/>
            <person name="Gao Y."/>
            <person name="Hammerbacher A."/>
            <person name="Kikkert J.R."/>
            <person name="Li Y."/>
            <person name="Li H."/>
            <person name="Li K."/>
            <person name="Li Q."/>
            <person name="Liu X."/>
            <person name="Ma X."/>
            <person name="Naidoo K."/>
            <person name="Pethybridge S.J."/>
            <person name="Sun J."/>
            <person name="Steenkamp E.T."/>
            <person name="van der Nest M.A."/>
            <person name="van Wyk S."/>
            <person name="Wingfield M.J."/>
            <person name="Xiong C."/>
            <person name="Yue Q."/>
            <person name="Zhang X."/>
        </authorList>
    </citation>
    <scope>NUCLEOTIDE SEQUENCE [LARGE SCALE GENOMIC DNA]</scope>
    <source>
        <strain evidence="2 3">BP5796</strain>
    </source>
</reference>